<keyword evidence="10" id="KW-0238">DNA-binding</keyword>
<keyword evidence="14 19" id="KW-0326">Glycosidase</keyword>
<dbReference type="PANTHER" id="PTHR22993">
    <property type="entry name" value="FORMAMIDOPYRIMIDINE-DNA GLYCOSYLASE"/>
    <property type="match status" value="1"/>
</dbReference>
<dbReference type="InterPro" id="IPR010663">
    <property type="entry name" value="Znf_FPG/IleRS"/>
</dbReference>
<keyword evidence="13" id="KW-0511">Multifunctional enzyme</keyword>
<evidence type="ECO:0000256" key="6">
    <source>
        <dbReference type="ARBA" id="ARBA00022763"/>
    </source>
</evidence>
<dbReference type="EC" id="4.2.99.18" evidence="19"/>
<evidence type="ECO:0000256" key="15">
    <source>
        <dbReference type="ARBA" id="ARBA00044632"/>
    </source>
</evidence>
<dbReference type="EC" id="3.2.2.23" evidence="19"/>
<evidence type="ECO:0000256" key="9">
    <source>
        <dbReference type="ARBA" id="ARBA00022833"/>
    </source>
</evidence>
<evidence type="ECO:0000259" key="18">
    <source>
        <dbReference type="PROSITE" id="PS51068"/>
    </source>
</evidence>
<evidence type="ECO:0000256" key="8">
    <source>
        <dbReference type="ARBA" id="ARBA00022801"/>
    </source>
</evidence>
<dbReference type="PANTHER" id="PTHR22993:SF9">
    <property type="entry name" value="FORMAMIDOPYRIMIDINE-DNA GLYCOSYLASE"/>
    <property type="match status" value="1"/>
</dbReference>
<evidence type="ECO:0000256" key="16">
    <source>
        <dbReference type="PROSITE-ProRule" id="PRU00391"/>
    </source>
</evidence>
<evidence type="ECO:0000256" key="14">
    <source>
        <dbReference type="ARBA" id="ARBA00023295"/>
    </source>
</evidence>
<evidence type="ECO:0000256" key="5">
    <source>
        <dbReference type="ARBA" id="ARBA00022723"/>
    </source>
</evidence>
<dbReference type="FunFam" id="1.10.8.50:FF:000003">
    <property type="entry name" value="Formamidopyrimidine-DNA glycosylase"/>
    <property type="match status" value="1"/>
</dbReference>
<dbReference type="Gene3D" id="3.20.190.10">
    <property type="entry name" value="MutM-like, N-terminal"/>
    <property type="match status" value="1"/>
</dbReference>
<evidence type="ECO:0000259" key="17">
    <source>
        <dbReference type="PROSITE" id="PS51066"/>
    </source>
</evidence>
<dbReference type="InterPro" id="IPR015887">
    <property type="entry name" value="DNA_glyclase_Znf_dom_DNA_BS"/>
</dbReference>
<dbReference type="InterPro" id="IPR010979">
    <property type="entry name" value="Ribosomal_uS13-like_H2TH"/>
</dbReference>
<evidence type="ECO:0000256" key="4">
    <source>
        <dbReference type="ARBA" id="ARBA00011245"/>
    </source>
</evidence>
<evidence type="ECO:0000256" key="12">
    <source>
        <dbReference type="ARBA" id="ARBA00023239"/>
    </source>
</evidence>
<keyword evidence="8 19" id="KW-0378">Hydrolase</keyword>
<dbReference type="AlphaFoldDB" id="A0A7X9E780"/>
<protein>
    <submittedName>
        <fullName evidence="19">Bifunctional DNA-formamidopyrimidine glycosylase/DNA-(Apurinic or apyrimidinic site) lyase</fullName>
        <ecNumber evidence="19">3.2.2.23</ecNumber>
        <ecNumber evidence="19">4.2.99.18</ecNumber>
    </submittedName>
</protein>
<dbReference type="Proteomes" id="UP000590542">
    <property type="component" value="Unassembled WGS sequence"/>
</dbReference>
<dbReference type="GO" id="GO:0003684">
    <property type="term" value="F:damaged DNA binding"/>
    <property type="evidence" value="ECO:0007669"/>
    <property type="project" value="InterPro"/>
</dbReference>
<dbReference type="SUPFAM" id="SSF57716">
    <property type="entry name" value="Glucocorticoid receptor-like (DNA-binding domain)"/>
    <property type="match status" value="1"/>
</dbReference>
<keyword evidence="9" id="KW-0862">Zinc</keyword>
<keyword evidence="11" id="KW-0234">DNA repair</keyword>
<comment type="catalytic activity">
    <reaction evidence="15">
        <text>2'-deoxyribonucleotide-(2'-deoxyribose 5'-phosphate)-2'-deoxyribonucleotide-DNA = a 3'-end 2'-deoxyribonucleotide-(2,3-dehydro-2,3-deoxyribose 5'-phosphate)-DNA + a 5'-end 5'-phospho-2'-deoxyribonucleoside-DNA + H(+)</text>
        <dbReference type="Rhea" id="RHEA:66592"/>
        <dbReference type="Rhea" id="RHEA-COMP:13180"/>
        <dbReference type="Rhea" id="RHEA-COMP:16897"/>
        <dbReference type="Rhea" id="RHEA-COMP:17067"/>
        <dbReference type="ChEBI" id="CHEBI:15378"/>
        <dbReference type="ChEBI" id="CHEBI:136412"/>
        <dbReference type="ChEBI" id="CHEBI:157695"/>
        <dbReference type="ChEBI" id="CHEBI:167181"/>
        <dbReference type="EC" id="4.2.99.18"/>
    </reaction>
</comment>
<dbReference type="SUPFAM" id="SSF81624">
    <property type="entry name" value="N-terminal domain of MutM-like DNA repair proteins"/>
    <property type="match status" value="1"/>
</dbReference>
<evidence type="ECO:0000313" key="19">
    <source>
        <dbReference type="EMBL" id="NMB91799.1"/>
    </source>
</evidence>
<dbReference type="InterPro" id="IPR012319">
    <property type="entry name" value="FPG_cat"/>
</dbReference>
<comment type="subunit">
    <text evidence="4">Monomer.</text>
</comment>
<dbReference type="NCBIfam" id="TIGR00577">
    <property type="entry name" value="fpg"/>
    <property type="match status" value="1"/>
</dbReference>
<dbReference type="PROSITE" id="PS51066">
    <property type="entry name" value="ZF_FPG_2"/>
    <property type="match status" value="1"/>
</dbReference>
<comment type="catalytic activity">
    <reaction evidence="1">
        <text>Hydrolysis of DNA containing ring-opened 7-methylguanine residues, releasing 2,6-diamino-4-hydroxy-5-(N-methyl)formamidopyrimidine.</text>
        <dbReference type="EC" id="3.2.2.23"/>
    </reaction>
</comment>
<dbReference type="InterPro" id="IPR035937">
    <property type="entry name" value="FPG_N"/>
</dbReference>
<sequence>MPEFPEVYTISQDLKKNIIGYKIKNIQVFKYYKLPSPINTKLKNTIGLKILDVENIAKNIVIKLSKDTYIVFHLAMTGRILLRESSHKDDNWVKIVLELERNDKILHLKFADMRQFGKVLVLNKQGVSTLANKYGLDPLEEKITPEKFLEQIKSKKTNIKNVLLDQKIISGVGNIYATDSLFLSRIHPKTSTQDITLEYATKLLKSIRQVLREGIKNRGSTLPDKMYVDIFGKEGHQQNHFKIYLKQKCPMCNSKVEFIKINGRGTYYCPTCQLYKNFKDKKLTKEENKNQKKLF</sequence>
<reference evidence="19 20" key="1">
    <citation type="journal article" date="2020" name="Biotechnol. Biofuels">
        <title>New insights from the biogas microbiome by comprehensive genome-resolved metagenomics of nearly 1600 species originating from multiple anaerobic digesters.</title>
        <authorList>
            <person name="Campanaro S."/>
            <person name="Treu L."/>
            <person name="Rodriguez-R L.M."/>
            <person name="Kovalovszki A."/>
            <person name="Ziels R.M."/>
            <person name="Maus I."/>
            <person name="Zhu X."/>
            <person name="Kougias P.G."/>
            <person name="Basile A."/>
            <person name="Luo G."/>
            <person name="Schluter A."/>
            <person name="Konstantinidis K.T."/>
            <person name="Angelidaki I."/>
        </authorList>
    </citation>
    <scope>NUCLEOTIDE SEQUENCE [LARGE SCALE GENOMIC DNA]</scope>
    <source>
        <strain evidence="19">AS27yjCOA_202</strain>
    </source>
</reference>
<evidence type="ECO:0000256" key="3">
    <source>
        <dbReference type="ARBA" id="ARBA00009409"/>
    </source>
</evidence>
<dbReference type="GO" id="GO:0008270">
    <property type="term" value="F:zinc ion binding"/>
    <property type="evidence" value="ECO:0007669"/>
    <property type="project" value="UniProtKB-KW"/>
</dbReference>
<evidence type="ECO:0000256" key="10">
    <source>
        <dbReference type="ARBA" id="ARBA00023125"/>
    </source>
</evidence>
<dbReference type="PROSITE" id="PS01242">
    <property type="entry name" value="ZF_FPG_1"/>
    <property type="match status" value="1"/>
</dbReference>
<evidence type="ECO:0000256" key="2">
    <source>
        <dbReference type="ARBA" id="ARBA00001947"/>
    </source>
</evidence>
<dbReference type="SMART" id="SM01232">
    <property type="entry name" value="H2TH"/>
    <property type="match status" value="1"/>
</dbReference>
<dbReference type="InterPro" id="IPR015886">
    <property type="entry name" value="H2TH_FPG"/>
</dbReference>
<evidence type="ECO:0000256" key="1">
    <source>
        <dbReference type="ARBA" id="ARBA00001668"/>
    </source>
</evidence>
<keyword evidence="6" id="KW-0227">DNA damage</keyword>
<dbReference type="GO" id="GO:0034039">
    <property type="term" value="F:8-oxo-7,8-dihydroguanine DNA N-glycosylase activity"/>
    <property type="evidence" value="ECO:0007669"/>
    <property type="project" value="TreeGrafter"/>
</dbReference>
<dbReference type="SUPFAM" id="SSF46946">
    <property type="entry name" value="S13-like H2TH domain"/>
    <property type="match status" value="1"/>
</dbReference>
<accession>A0A7X9E780</accession>
<feature type="domain" description="FPG-type" evidence="17">
    <location>
        <begin position="229"/>
        <end position="274"/>
    </location>
</feature>
<dbReference type="InterPro" id="IPR000214">
    <property type="entry name" value="Znf_DNA_glyclase/AP_lyase"/>
</dbReference>
<dbReference type="PROSITE" id="PS51068">
    <property type="entry name" value="FPG_CAT"/>
    <property type="match status" value="1"/>
</dbReference>
<dbReference type="SMART" id="SM00898">
    <property type="entry name" value="Fapy_DNA_glyco"/>
    <property type="match status" value="1"/>
</dbReference>
<keyword evidence="12 19" id="KW-0456">Lyase</keyword>
<gene>
    <name evidence="19" type="primary">mutM</name>
    <name evidence="19" type="ORF">GYA37_03040</name>
</gene>
<dbReference type="GO" id="GO:0140078">
    <property type="term" value="F:class I DNA-(apurinic or apyrimidinic site) endonuclease activity"/>
    <property type="evidence" value="ECO:0007669"/>
    <property type="project" value="UniProtKB-EC"/>
</dbReference>
<proteinExistence type="inferred from homology"/>
<evidence type="ECO:0000256" key="11">
    <source>
        <dbReference type="ARBA" id="ARBA00023204"/>
    </source>
</evidence>
<evidence type="ECO:0000313" key="20">
    <source>
        <dbReference type="Proteomes" id="UP000590542"/>
    </source>
</evidence>
<dbReference type="InterPro" id="IPR020629">
    <property type="entry name" value="FPG_Glyclase"/>
</dbReference>
<feature type="domain" description="Formamidopyrimidine-DNA glycosylase catalytic" evidence="18">
    <location>
        <begin position="2"/>
        <end position="117"/>
    </location>
</feature>
<evidence type="ECO:0000256" key="7">
    <source>
        <dbReference type="ARBA" id="ARBA00022771"/>
    </source>
</evidence>
<dbReference type="Gene3D" id="1.10.8.50">
    <property type="match status" value="1"/>
</dbReference>
<evidence type="ECO:0000256" key="13">
    <source>
        <dbReference type="ARBA" id="ARBA00023268"/>
    </source>
</evidence>
<dbReference type="Pfam" id="PF06827">
    <property type="entry name" value="zf-FPG_IleRS"/>
    <property type="match status" value="1"/>
</dbReference>
<organism evidence="19 20">
    <name type="scientific">candidate division WWE3 bacterium</name>
    <dbReference type="NCBI Taxonomy" id="2053526"/>
    <lineage>
        <taxon>Bacteria</taxon>
        <taxon>Katanobacteria</taxon>
    </lineage>
</organism>
<dbReference type="CDD" id="cd08966">
    <property type="entry name" value="EcFpg-like_N"/>
    <property type="match status" value="1"/>
</dbReference>
<comment type="cofactor">
    <cofactor evidence="2">
        <name>Zn(2+)</name>
        <dbReference type="ChEBI" id="CHEBI:29105"/>
    </cofactor>
</comment>
<comment type="similarity">
    <text evidence="3">Belongs to the FPG family.</text>
</comment>
<comment type="caution">
    <text evidence="19">The sequence shown here is derived from an EMBL/GenBank/DDBJ whole genome shotgun (WGS) entry which is preliminary data.</text>
</comment>
<dbReference type="GO" id="GO:0006284">
    <property type="term" value="P:base-excision repair"/>
    <property type="evidence" value="ECO:0007669"/>
    <property type="project" value="InterPro"/>
</dbReference>
<dbReference type="Pfam" id="PF06831">
    <property type="entry name" value="H2TH"/>
    <property type="match status" value="1"/>
</dbReference>
<dbReference type="NCBIfam" id="NF002211">
    <property type="entry name" value="PRK01103.1"/>
    <property type="match status" value="1"/>
</dbReference>
<dbReference type="EMBL" id="JAAZNV010000009">
    <property type="protein sequence ID" value="NMB91799.1"/>
    <property type="molecule type" value="Genomic_DNA"/>
</dbReference>
<keyword evidence="5" id="KW-0479">Metal-binding</keyword>
<name>A0A7X9E780_UNCKA</name>
<keyword evidence="7 16" id="KW-0863">Zinc-finger</keyword>
<dbReference type="Pfam" id="PF01149">
    <property type="entry name" value="Fapy_DNA_glyco"/>
    <property type="match status" value="1"/>
</dbReference>